<dbReference type="InterPro" id="IPR032675">
    <property type="entry name" value="LRR_dom_sf"/>
</dbReference>
<organism evidence="2 3">
    <name type="scientific">Caryophanon latum</name>
    <dbReference type="NCBI Taxonomy" id="33977"/>
    <lineage>
        <taxon>Bacteria</taxon>
        <taxon>Bacillati</taxon>
        <taxon>Bacillota</taxon>
        <taxon>Bacilli</taxon>
        <taxon>Bacillales</taxon>
        <taxon>Caryophanaceae</taxon>
        <taxon>Caryophanon</taxon>
    </lineage>
</organism>
<dbReference type="InterPro" id="IPR001119">
    <property type="entry name" value="SLH_dom"/>
</dbReference>
<dbReference type="Gene3D" id="3.80.10.10">
    <property type="entry name" value="Ribonuclease Inhibitor"/>
    <property type="match status" value="7"/>
</dbReference>
<name>A0A1C0YJ79_9BACL</name>
<dbReference type="PANTHER" id="PTHR45661">
    <property type="entry name" value="SURFACE ANTIGEN"/>
    <property type="match status" value="1"/>
</dbReference>
<dbReference type="AlphaFoldDB" id="A0A1C0YJ79"/>
<dbReference type="Proteomes" id="UP000093482">
    <property type="component" value="Unassembled WGS sequence"/>
</dbReference>
<dbReference type="OrthoDB" id="2451469at2"/>
<reference evidence="2 3" key="1">
    <citation type="submission" date="2016-07" db="EMBL/GenBank/DDBJ databases">
        <title>Caryophanon latum genome sequencing.</title>
        <authorList>
            <person name="Verma A."/>
            <person name="Pal Y."/>
            <person name="Krishnamurthi S."/>
        </authorList>
    </citation>
    <scope>NUCLEOTIDE SEQUENCE [LARGE SCALE GENOMIC DNA]</scope>
    <source>
        <strain evidence="2 3">DSM 14151</strain>
    </source>
</reference>
<evidence type="ECO:0000259" key="1">
    <source>
        <dbReference type="PROSITE" id="PS51272"/>
    </source>
</evidence>
<accession>A0A1C0YJ79</accession>
<protein>
    <recommendedName>
        <fullName evidence="1">SLH domain-containing protein</fullName>
    </recommendedName>
</protein>
<dbReference type="EMBL" id="MATO01000056">
    <property type="protein sequence ID" value="OCS87242.1"/>
    <property type="molecule type" value="Genomic_DNA"/>
</dbReference>
<keyword evidence="3" id="KW-1185">Reference proteome</keyword>
<gene>
    <name evidence="2" type="ORF">A6K76_02405</name>
</gene>
<dbReference type="InterPro" id="IPR026906">
    <property type="entry name" value="LRR_5"/>
</dbReference>
<feature type="domain" description="SLH" evidence="1">
    <location>
        <begin position="900"/>
        <end position="953"/>
    </location>
</feature>
<dbReference type="RefSeq" id="WP_066465716.1">
    <property type="nucleotide sequence ID" value="NZ_MATO01000056.1"/>
</dbReference>
<dbReference type="InterPro" id="IPR053139">
    <property type="entry name" value="Surface_bspA-like"/>
</dbReference>
<proteinExistence type="predicted"/>
<evidence type="ECO:0000313" key="3">
    <source>
        <dbReference type="Proteomes" id="UP000093482"/>
    </source>
</evidence>
<feature type="domain" description="SLH" evidence="1">
    <location>
        <begin position="954"/>
        <end position="1016"/>
    </location>
</feature>
<dbReference type="PROSITE" id="PS51272">
    <property type="entry name" value="SLH"/>
    <property type="match status" value="3"/>
</dbReference>
<feature type="domain" description="SLH" evidence="1">
    <location>
        <begin position="836"/>
        <end position="899"/>
    </location>
</feature>
<sequence>MTEISNNALYAFYYIDETTEMEEFEFLRFPAQLKRIGSYAFIGASFPNGVVLPNTVEMISGLAFTMARTGVSKLVIPESVKTVGDGAFSNFLVAEFAQFPASLTKKQFAIDTDNPNFTFQVTGETTQKRYGDIFYETFTHEGTKEVRITGYDTFTTTQTLTIPETIDGMTVTELAPNAFGIQQVNFRKPNVQEVILPATIRKVGDSALRFKKVDVSTLQQVEEIGAYAFASGAVYSSSETFVLPATLHTIGDFAFSYMNVSKVHIDNKKRTMGIGIFSNSNITDVSFEEGITHIPAQMFLENKLQQVTLPTSLREIGAHAFQKNAITSIEIPPNVTTIGKRAFLSNKLTSLELPESVQEIGESAFSSNALTTVSMPKKLKTLGNNAFHYNQLRHIYVPQVENLGAKIYNNNPIEHVTFAEGVTNIGEGMFEESNITEITLPDTVTHIGARAFRSNKISTVVLPSSLQQVGEYAFSNNILTTIHIPKGVTFGSHAFANNELRDVTLEEGLKMIAPSMFIDNEISAVVLPSSLQQVGNAAFKNNELTTIHIPKGTVFGFGVFENNKLREVTLEEGVTTIPHTMFSSNQIERVTLPQTITNIEEGAFVSNALTEVTIPPLVKTIGLAAFSSNQLRKVHMFDNVTTIEEHAFSHNPLEQFTWSKKLETIGPEAFYRTKLKKIELPASLKSIGYRAFFESELEEVHIAAVDEIKRFAFQQNNIHTLTLPKQVTTIHDGAFINNALTKVTIPFKTKPNDISYIFGDNPIKEVVLPAQHSTYNLDYVSNSRLEKITLENVNTKLTYKKDFVHRDGLVFAGLYVDAARTKRYTGPEQKAKTIYVSWGRFSDITGHWAQGAIESFTSLGYINGYPDGTFKPGAPIQRKHVARILHDVFKFEAVNDVADFTDVPKSHAYYAAISAVQKAGIFSGDNGKFQPEAHLTRGQLAKVLVLAAGFEPGGKSTFKDTPASYWGTPYVAALADLAIVKGTDGFFNPNKPITRAQFVSMTSLALEEMKRRAQQNN</sequence>
<dbReference type="PANTHER" id="PTHR45661:SF3">
    <property type="entry name" value="IG-LIKE DOMAIN-CONTAINING PROTEIN"/>
    <property type="match status" value="1"/>
</dbReference>
<dbReference type="Pfam" id="PF13306">
    <property type="entry name" value="LRR_5"/>
    <property type="match status" value="4"/>
</dbReference>
<dbReference type="Pfam" id="PF00395">
    <property type="entry name" value="SLH"/>
    <property type="match status" value="3"/>
</dbReference>
<comment type="caution">
    <text evidence="2">The sequence shown here is derived from an EMBL/GenBank/DDBJ whole genome shotgun (WGS) entry which is preliminary data.</text>
</comment>
<evidence type="ECO:0000313" key="2">
    <source>
        <dbReference type="EMBL" id="OCS87242.1"/>
    </source>
</evidence>